<comment type="caution">
    <text evidence="1">The sequence shown here is derived from an EMBL/GenBank/DDBJ whole genome shotgun (WGS) entry which is preliminary data.</text>
</comment>
<dbReference type="Proteomes" id="UP000324222">
    <property type="component" value="Unassembled WGS sequence"/>
</dbReference>
<dbReference type="AlphaFoldDB" id="A0A5B7D7Q4"/>
<organism evidence="1 2">
    <name type="scientific">Portunus trituberculatus</name>
    <name type="common">Swimming crab</name>
    <name type="synonym">Neptunus trituberculatus</name>
    <dbReference type="NCBI Taxonomy" id="210409"/>
    <lineage>
        <taxon>Eukaryota</taxon>
        <taxon>Metazoa</taxon>
        <taxon>Ecdysozoa</taxon>
        <taxon>Arthropoda</taxon>
        <taxon>Crustacea</taxon>
        <taxon>Multicrustacea</taxon>
        <taxon>Malacostraca</taxon>
        <taxon>Eumalacostraca</taxon>
        <taxon>Eucarida</taxon>
        <taxon>Decapoda</taxon>
        <taxon>Pleocyemata</taxon>
        <taxon>Brachyura</taxon>
        <taxon>Eubrachyura</taxon>
        <taxon>Portunoidea</taxon>
        <taxon>Portunidae</taxon>
        <taxon>Portuninae</taxon>
        <taxon>Portunus</taxon>
    </lineage>
</organism>
<sequence>MPEVSKGVRVREIQTFSVYEGVFGKLKNRLGMIPGRISLH</sequence>
<dbReference type="EMBL" id="VSRR010000571">
    <property type="protein sequence ID" value="MPC17247.1"/>
    <property type="molecule type" value="Genomic_DNA"/>
</dbReference>
<gene>
    <name evidence="1" type="ORF">E2C01_010095</name>
</gene>
<accession>A0A5B7D7Q4</accession>
<name>A0A5B7D7Q4_PORTR</name>
<protein>
    <submittedName>
        <fullName evidence="1">Uncharacterized protein</fullName>
    </submittedName>
</protein>
<proteinExistence type="predicted"/>
<evidence type="ECO:0000313" key="1">
    <source>
        <dbReference type="EMBL" id="MPC17247.1"/>
    </source>
</evidence>
<evidence type="ECO:0000313" key="2">
    <source>
        <dbReference type="Proteomes" id="UP000324222"/>
    </source>
</evidence>
<reference evidence="1 2" key="1">
    <citation type="submission" date="2019-05" db="EMBL/GenBank/DDBJ databases">
        <title>Another draft genome of Portunus trituberculatus and its Hox gene families provides insights of decapod evolution.</title>
        <authorList>
            <person name="Jeong J.-H."/>
            <person name="Song I."/>
            <person name="Kim S."/>
            <person name="Choi T."/>
            <person name="Kim D."/>
            <person name="Ryu S."/>
            <person name="Kim W."/>
        </authorList>
    </citation>
    <scope>NUCLEOTIDE SEQUENCE [LARGE SCALE GENOMIC DNA]</scope>
    <source>
        <tissue evidence="1">Muscle</tissue>
    </source>
</reference>
<keyword evidence="2" id="KW-1185">Reference proteome</keyword>